<organism evidence="1 2">
    <name type="scientific">Streptomyces botrytidirepellens</name>
    <dbReference type="NCBI Taxonomy" id="2486417"/>
    <lineage>
        <taxon>Bacteria</taxon>
        <taxon>Bacillati</taxon>
        <taxon>Actinomycetota</taxon>
        <taxon>Actinomycetes</taxon>
        <taxon>Kitasatosporales</taxon>
        <taxon>Streptomycetaceae</taxon>
        <taxon>Streptomyces</taxon>
    </lineage>
</organism>
<evidence type="ECO:0000313" key="1">
    <source>
        <dbReference type="EMBL" id="RNG22360.1"/>
    </source>
</evidence>
<accession>A0A3M8VYF7</accession>
<proteinExistence type="predicted"/>
<dbReference type="AlphaFoldDB" id="A0A3M8VYF7"/>
<reference evidence="1 2" key="1">
    <citation type="submission" date="2018-11" db="EMBL/GenBank/DDBJ databases">
        <title>The Potential of Streptomyces as Biocontrol Agents against the Tomato grey mould, Botrytis cinerea (Gray mold) Frontiers in Microbiology.</title>
        <authorList>
            <person name="Li D."/>
        </authorList>
    </citation>
    <scope>NUCLEOTIDE SEQUENCE [LARGE SCALE GENOMIC DNA]</scope>
    <source>
        <strain evidence="1 2">NEAU-LD23</strain>
    </source>
</reference>
<protein>
    <submittedName>
        <fullName evidence="1">Aspartate/glutamate racemase family protein</fullName>
    </submittedName>
</protein>
<keyword evidence="2" id="KW-1185">Reference proteome</keyword>
<name>A0A3M8VYF7_9ACTN</name>
<dbReference type="Proteomes" id="UP000275401">
    <property type="component" value="Unassembled WGS sequence"/>
</dbReference>
<dbReference type="NCBIfam" id="NF005679">
    <property type="entry name" value="PRK07475.1"/>
    <property type="match status" value="1"/>
</dbReference>
<comment type="caution">
    <text evidence="1">The sequence shown here is derived from an EMBL/GenBank/DDBJ whole genome shotgun (WGS) entry which is preliminary data.</text>
</comment>
<dbReference type="EMBL" id="RIBZ01000264">
    <property type="protein sequence ID" value="RNG22360.1"/>
    <property type="molecule type" value="Genomic_DNA"/>
</dbReference>
<dbReference type="RefSeq" id="WP_123101699.1">
    <property type="nucleotide sequence ID" value="NZ_RIBZ01000264.1"/>
</dbReference>
<evidence type="ECO:0000313" key="2">
    <source>
        <dbReference type="Proteomes" id="UP000275401"/>
    </source>
</evidence>
<gene>
    <name evidence="1" type="ORF">EEJ42_20735</name>
</gene>
<sequence>MADIGIVMLDNRIPRPSGDVGNPASFDFPVAMAVAPGAGTRQVVERSAEGLLPALTAAATGLQDAGAAAVTTCCGFLAVHQPELADALRVPVATSSLLQVPLVLQTLRHDQKCCVLTVNASTLTDAHLQAVGVGPALRDRVHLAGLEHTEHLFPVLTGDDETLDVPRAEAEVVAAAQAVLEEHPGIGAFVLECTNLPPYSASIKAATGRPVWDALTLIRWLHGGCAEPTAPGTRSC</sequence>